<accession>A0A543F2W6</accession>
<dbReference type="AlphaFoldDB" id="A0A543F2W6"/>
<name>A0A543F2W6_9MICO</name>
<gene>
    <name evidence="1" type="ORF">FB391_2199</name>
</gene>
<reference evidence="1 2" key="1">
    <citation type="submission" date="2019-06" db="EMBL/GenBank/DDBJ databases">
        <title>Sequencing the genomes of 1000 actinobacteria strains.</title>
        <authorList>
            <person name="Klenk H.-P."/>
        </authorList>
    </citation>
    <scope>NUCLEOTIDE SEQUENCE [LARGE SCALE GENOMIC DNA]</scope>
    <source>
        <strain evidence="1 2">DSM 105492</strain>
    </source>
</reference>
<organism evidence="1 2">
    <name type="scientific">Microbacterium kyungheense</name>
    <dbReference type="NCBI Taxonomy" id="1263636"/>
    <lineage>
        <taxon>Bacteria</taxon>
        <taxon>Bacillati</taxon>
        <taxon>Actinomycetota</taxon>
        <taxon>Actinomycetes</taxon>
        <taxon>Micrococcales</taxon>
        <taxon>Microbacteriaceae</taxon>
        <taxon>Microbacterium</taxon>
    </lineage>
</organism>
<keyword evidence="2" id="KW-1185">Reference proteome</keyword>
<protein>
    <submittedName>
        <fullName evidence="1">Uncharacterized protein</fullName>
    </submittedName>
</protein>
<dbReference type="EMBL" id="VFPE01000002">
    <property type="protein sequence ID" value="TQM28145.1"/>
    <property type="molecule type" value="Genomic_DNA"/>
</dbReference>
<dbReference type="RefSeq" id="WP_141894396.1">
    <property type="nucleotide sequence ID" value="NZ_BAABLH010000005.1"/>
</dbReference>
<dbReference type="Proteomes" id="UP000320235">
    <property type="component" value="Unassembled WGS sequence"/>
</dbReference>
<proteinExistence type="predicted"/>
<evidence type="ECO:0000313" key="1">
    <source>
        <dbReference type="EMBL" id="TQM28145.1"/>
    </source>
</evidence>
<evidence type="ECO:0000313" key="2">
    <source>
        <dbReference type="Proteomes" id="UP000320235"/>
    </source>
</evidence>
<comment type="caution">
    <text evidence="1">The sequence shown here is derived from an EMBL/GenBank/DDBJ whole genome shotgun (WGS) entry which is preliminary data.</text>
</comment>
<sequence>MTAITAHHVASSRSQARTTAFERTLLQAASTLDAFVAARLERRASAARRDAIAAQDAATRTRGAAEARGALGILPR</sequence>